<dbReference type="EMBL" id="JAAAUQ010001233">
    <property type="protein sequence ID" value="KAF9141374.1"/>
    <property type="molecule type" value="Genomic_DNA"/>
</dbReference>
<dbReference type="Proteomes" id="UP000748756">
    <property type="component" value="Unassembled WGS sequence"/>
</dbReference>
<evidence type="ECO:0000256" key="2">
    <source>
        <dbReference type="ARBA" id="ARBA00022692"/>
    </source>
</evidence>
<evidence type="ECO:0000313" key="10">
    <source>
        <dbReference type="Proteomes" id="UP000748756"/>
    </source>
</evidence>
<dbReference type="CDD" id="cd06186">
    <property type="entry name" value="NOX_Duox_like_FAD_NADP"/>
    <property type="match status" value="1"/>
</dbReference>
<name>A0A9P5RPZ2_9FUNG</name>
<keyword evidence="4" id="KW-0560">Oxidoreductase</keyword>
<evidence type="ECO:0000256" key="1">
    <source>
        <dbReference type="ARBA" id="ARBA00004141"/>
    </source>
</evidence>
<reference evidence="9" key="1">
    <citation type="journal article" date="2020" name="Fungal Divers.">
        <title>Resolving the Mortierellaceae phylogeny through synthesis of multi-gene phylogenetics and phylogenomics.</title>
        <authorList>
            <person name="Vandepol N."/>
            <person name="Liber J."/>
            <person name="Desiro A."/>
            <person name="Na H."/>
            <person name="Kennedy M."/>
            <person name="Barry K."/>
            <person name="Grigoriev I.V."/>
            <person name="Miller A.N."/>
            <person name="O'Donnell K."/>
            <person name="Stajich J.E."/>
            <person name="Bonito G."/>
        </authorList>
    </citation>
    <scope>NUCLEOTIDE SEQUENCE</scope>
    <source>
        <strain evidence="9">NRRL 6426</strain>
    </source>
</reference>
<keyword evidence="10" id="KW-1185">Reference proteome</keyword>
<feature type="transmembrane region" description="Helical" evidence="7">
    <location>
        <begin position="728"/>
        <end position="754"/>
    </location>
</feature>
<dbReference type="SUPFAM" id="SSF63380">
    <property type="entry name" value="Riboflavin synthase domain-like"/>
    <property type="match status" value="1"/>
</dbReference>
<feature type="transmembrane region" description="Helical" evidence="7">
    <location>
        <begin position="144"/>
        <end position="168"/>
    </location>
</feature>
<sequence length="913" mass="101715">MGYKFQALALATLSIWVIFLFIDFRITWLVPVRLSDLYYFNRRDLIFISLFATPAILSHLITIWGHYYRADDQFQECIRLVSTTSVKERKRISMWERHDPWLGYTFKYWTLVGVSVALNLVWFVQPVVVYLPRGRKRLGEYAAFMAYIAFGSGYAAMGSCGLLLLLVLRRSMMQALGFTYADLLPLHRWMGVAFIVWSTIHTVCYILYYVHFDAFWRNFNFDGTTRGPQNLIALVAYAALLGLGITAIPQVRRSCYLLFITLHRVFTVITFVGTLMHYPYYMIWYYVFPSVCLYLADRFVPKFIQSCAISPDAICSFDKEADILTIVLVSKDRLEPLKPYYPGDYVNIEFPELSMIYHPFTIASYWAEDPYSMTIYVRTFQETKTSWTGALARLCENATTDEPVVLKARVDGVFGDRTHDYLSSGVVVIFSAGAAITTFMGLLKAMAAQIEASQKSMNNPATIEVHLICTFRYESELYAYGDFMHRITHDPRFTSWLHTQIYVSRPDKTAPPPLCESGLCTSEFVCGRVDELSQDGDDERKDHESAPLLGRGKESKLRYGSVASRLSNGRRATTVEEQEEDCCMGCGAECSGGSGSGSTSSSASSVAATISVSPPSNSRFDSASTLTTSDVNIKTLLNGVSASAAAAAAFASGCYRYKTLPTFPAANSAAIATIHAKKDLYLTTLILVLPMLAYLWGRAIPWEGTYKGEYRWCRTTKELDQHMTNRCMWSYAILPGIVHVLAASCIGYLALFVARRTNLFRASSSHGGVGRVATASVAETNNAAFRSYANLIRGLGGDGASAAAVSGSATLHRHGVMKAAVKKQQGIEFKRGRIQVNHHIQELISLGVGHRRGGKRSDEAESLIGGVEEQEVKVKEGGVIVFGGGPDAFVDMIEESCKKARWAVDFHRETWAP</sequence>
<keyword evidence="3 7" id="KW-1133">Transmembrane helix</keyword>
<feature type="transmembrane region" description="Helical" evidence="7">
    <location>
        <begin position="46"/>
        <end position="65"/>
    </location>
</feature>
<evidence type="ECO:0000313" key="9">
    <source>
        <dbReference type="EMBL" id="KAF9141374.1"/>
    </source>
</evidence>
<accession>A0A9P5RPZ2</accession>
<keyword evidence="5" id="KW-0406">Ion transport</keyword>
<proteinExistence type="predicted"/>
<dbReference type="InterPro" id="IPR013112">
    <property type="entry name" value="FAD-bd_8"/>
</dbReference>
<dbReference type="GO" id="GO:0005886">
    <property type="term" value="C:plasma membrane"/>
    <property type="evidence" value="ECO:0007669"/>
    <property type="project" value="TreeGrafter"/>
</dbReference>
<evidence type="ECO:0000256" key="3">
    <source>
        <dbReference type="ARBA" id="ARBA00022989"/>
    </source>
</evidence>
<evidence type="ECO:0000259" key="8">
    <source>
        <dbReference type="PROSITE" id="PS51384"/>
    </source>
</evidence>
<feature type="domain" description="FAD-binding FR-type" evidence="8">
    <location>
        <begin position="301"/>
        <end position="420"/>
    </location>
</feature>
<dbReference type="AlphaFoldDB" id="A0A9P5RPZ2"/>
<dbReference type="InterPro" id="IPR013130">
    <property type="entry name" value="Fe3_Rdtase_TM_dom"/>
</dbReference>
<dbReference type="PROSITE" id="PS51384">
    <property type="entry name" value="FAD_FR"/>
    <property type="match status" value="1"/>
</dbReference>
<keyword evidence="5" id="KW-0813">Transport</keyword>
<feature type="transmembrane region" description="Helical" evidence="7">
    <location>
        <begin position="680"/>
        <end position="697"/>
    </location>
</feature>
<organism evidence="9 10">
    <name type="scientific">Linnemannia schmuckeri</name>
    <dbReference type="NCBI Taxonomy" id="64567"/>
    <lineage>
        <taxon>Eukaryota</taxon>
        <taxon>Fungi</taxon>
        <taxon>Fungi incertae sedis</taxon>
        <taxon>Mucoromycota</taxon>
        <taxon>Mortierellomycotina</taxon>
        <taxon>Mortierellomycetes</taxon>
        <taxon>Mortierellales</taxon>
        <taxon>Mortierellaceae</taxon>
        <taxon>Linnemannia</taxon>
    </lineage>
</organism>
<feature type="transmembrane region" description="Helical" evidence="7">
    <location>
        <begin position="230"/>
        <end position="248"/>
    </location>
</feature>
<dbReference type="Pfam" id="PF01794">
    <property type="entry name" value="Ferric_reduct"/>
    <property type="match status" value="1"/>
</dbReference>
<feature type="transmembrane region" description="Helical" evidence="7">
    <location>
        <begin position="101"/>
        <end position="124"/>
    </location>
</feature>
<gene>
    <name evidence="9" type="primary">FRE1_1</name>
    <name evidence="9" type="ORF">BG015_001309</name>
</gene>
<feature type="transmembrane region" description="Helical" evidence="7">
    <location>
        <begin position="7"/>
        <end position="26"/>
    </location>
</feature>
<evidence type="ECO:0000256" key="7">
    <source>
        <dbReference type="SAM" id="Phobius"/>
    </source>
</evidence>
<dbReference type="InterPro" id="IPR039261">
    <property type="entry name" value="FNR_nucleotide-bd"/>
</dbReference>
<evidence type="ECO:0000256" key="6">
    <source>
        <dbReference type="ARBA" id="ARBA00023136"/>
    </source>
</evidence>
<dbReference type="InterPro" id="IPR017927">
    <property type="entry name" value="FAD-bd_FR_type"/>
</dbReference>
<dbReference type="SFLD" id="SFLDS00052">
    <property type="entry name" value="Ferric_Reductase_Domain"/>
    <property type="match status" value="1"/>
</dbReference>
<evidence type="ECO:0000256" key="4">
    <source>
        <dbReference type="ARBA" id="ARBA00023002"/>
    </source>
</evidence>
<keyword evidence="2 7" id="KW-0812">Transmembrane</keyword>
<dbReference type="PANTHER" id="PTHR11972:SF69">
    <property type="entry name" value="FERRIC REDUCTION OXIDASE 6-RELATED"/>
    <property type="match status" value="1"/>
</dbReference>
<dbReference type="PANTHER" id="PTHR11972">
    <property type="entry name" value="NADPH OXIDASE"/>
    <property type="match status" value="1"/>
</dbReference>
<dbReference type="InterPro" id="IPR050369">
    <property type="entry name" value="RBOH/FRE"/>
</dbReference>
<dbReference type="GO" id="GO:0016175">
    <property type="term" value="F:superoxide-generating NAD(P)H oxidase activity"/>
    <property type="evidence" value="ECO:0007669"/>
    <property type="project" value="TreeGrafter"/>
</dbReference>
<keyword evidence="6 7" id="KW-0472">Membrane</keyword>
<dbReference type="Gene3D" id="3.40.50.80">
    <property type="entry name" value="Nucleotide-binding domain of ferredoxin-NADP reductase (FNR) module"/>
    <property type="match status" value="1"/>
</dbReference>
<feature type="transmembrane region" description="Helical" evidence="7">
    <location>
        <begin position="189"/>
        <end position="210"/>
    </location>
</feature>
<feature type="transmembrane region" description="Helical" evidence="7">
    <location>
        <begin position="255"/>
        <end position="272"/>
    </location>
</feature>
<dbReference type="InterPro" id="IPR017938">
    <property type="entry name" value="Riboflavin_synthase-like_b-brl"/>
</dbReference>
<protein>
    <submittedName>
        <fullName evidence="9">Ferric/cupric-chelate reductase</fullName>
    </submittedName>
</protein>
<comment type="subcellular location">
    <subcellularLocation>
        <location evidence="1">Membrane</location>
        <topology evidence="1">Multi-pass membrane protein</topology>
    </subcellularLocation>
</comment>
<comment type="caution">
    <text evidence="9">The sequence shown here is derived from an EMBL/GenBank/DDBJ whole genome shotgun (WGS) entry which is preliminary data.</text>
</comment>
<dbReference type="GO" id="GO:0006811">
    <property type="term" value="P:monoatomic ion transport"/>
    <property type="evidence" value="ECO:0007669"/>
    <property type="project" value="UniProtKB-KW"/>
</dbReference>
<evidence type="ECO:0000256" key="5">
    <source>
        <dbReference type="ARBA" id="ARBA00023065"/>
    </source>
</evidence>
<dbReference type="OrthoDB" id="10006946at2759"/>
<dbReference type="Pfam" id="PF08022">
    <property type="entry name" value="FAD_binding_8"/>
    <property type="match status" value="1"/>
</dbReference>
<dbReference type="SFLD" id="SFLDG01168">
    <property type="entry name" value="Ferric_reductase_subgroup_(FRE"/>
    <property type="match status" value="1"/>
</dbReference>